<evidence type="ECO:0000313" key="2">
    <source>
        <dbReference type="EMBL" id="CAK0807381.1"/>
    </source>
</evidence>
<proteinExistence type="predicted"/>
<feature type="region of interest" description="Disordered" evidence="1">
    <location>
        <begin position="1"/>
        <end position="27"/>
    </location>
</feature>
<protein>
    <submittedName>
        <fullName evidence="2">Uncharacterized protein</fullName>
    </submittedName>
</protein>
<sequence>LRRGASALRLRPAEEQEGPHGPEQPRQHVLHELRAAVPDPHARAAEVLPHLQPRVHLQ</sequence>
<keyword evidence="3" id="KW-1185">Reference proteome</keyword>
<feature type="compositionally biased region" description="Basic and acidic residues" evidence="1">
    <location>
        <begin position="11"/>
        <end position="27"/>
    </location>
</feature>
<reference evidence="2" key="1">
    <citation type="submission" date="2023-10" db="EMBL/GenBank/DDBJ databases">
        <authorList>
            <person name="Chen Y."/>
            <person name="Shah S."/>
            <person name="Dougan E. K."/>
            <person name="Thang M."/>
            <person name="Chan C."/>
        </authorList>
    </citation>
    <scope>NUCLEOTIDE SEQUENCE [LARGE SCALE GENOMIC DNA]</scope>
</reference>
<feature type="non-terminal residue" evidence="2">
    <location>
        <position position="58"/>
    </location>
</feature>
<evidence type="ECO:0000313" key="3">
    <source>
        <dbReference type="Proteomes" id="UP001189429"/>
    </source>
</evidence>
<organism evidence="2 3">
    <name type="scientific">Prorocentrum cordatum</name>
    <dbReference type="NCBI Taxonomy" id="2364126"/>
    <lineage>
        <taxon>Eukaryota</taxon>
        <taxon>Sar</taxon>
        <taxon>Alveolata</taxon>
        <taxon>Dinophyceae</taxon>
        <taxon>Prorocentrales</taxon>
        <taxon>Prorocentraceae</taxon>
        <taxon>Prorocentrum</taxon>
    </lineage>
</organism>
<evidence type="ECO:0000256" key="1">
    <source>
        <dbReference type="SAM" id="MobiDB-lite"/>
    </source>
</evidence>
<comment type="caution">
    <text evidence="2">The sequence shown here is derived from an EMBL/GenBank/DDBJ whole genome shotgun (WGS) entry which is preliminary data.</text>
</comment>
<accession>A0ABN9QMN8</accession>
<gene>
    <name evidence="2" type="ORF">PCOR1329_LOCUS13275</name>
</gene>
<dbReference type="EMBL" id="CAUYUJ010003914">
    <property type="protein sequence ID" value="CAK0807381.1"/>
    <property type="molecule type" value="Genomic_DNA"/>
</dbReference>
<feature type="non-terminal residue" evidence="2">
    <location>
        <position position="1"/>
    </location>
</feature>
<name>A0ABN9QMN8_9DINO</name>
<dbReference type="Proteomes" id="UP001189429">
    <property type="component" value="Unassembled WGS sequence"/>
</dbReference>